<dbReference type="Proteomes" id="UP000310673">
    <property type="component" value="Chromosome"/>
</dbReference>
<dbReference type="AlphaFoldDB" id="A0A5B7T109"/>
<evidence type="ECO:0000313" key="3">
    <source>
        <dbReference type="Proteomes" id="UP000310673"/>
    </source>
</evidence>
<sequence length="120" mass="13964">MAIAKTGDLNERIRIVSKGKDSVDDYGDSIPGEDKVIYEKLYAMERTKKADEIAQNLEALRNQVQFIIRHRQRTEPLITSDMHLIHLVNPENIEYQIKAVDYDTQYGEWDVILCERIGQK</sequence>
<dbReference type="InterPro" id="IPR008767">
    <property type="entry name" value="Phage_SPP1_head-tail_adaptor"/>
</dbReference>
<dbReference type="RefSeq" id="WP_057813899.1">
    <property type="nucleotide sequence ID" value="NZ_CP040736.1"/>
</dbReference>
<organism evidence="2 3">
    <name type="scientific">Companilactobacillus futsaii</name>
    <dbReference type="NCBI Taxonomy" id="938155"/>
    <lineage>
        <taxon>Bacteria</taxon>
        <taxon>Bacillati</taxon>
        <taxon>Bacillota</taxon>
        <taxon>Bacilli</taxon>
        <taxon>Lactobacillales</taxon>
        <taxon>Lactobacillaceae</taxon>
        <taxon>Companilactobacillus</taxon>
    </lineage>
</organism>
<dbReference type="InterPro" id="IPR038666">
    <property type="entry name" value="SSP1_head-tail_sf"/>
</dbReference>
<dbReference type="STRING" id="1423818.FC88_GL000201"/>
<keyword evidence="1" id="KW-0175">Coiled coil</keyword>
<protein>
    <submittedName>
        <fullName evidence="2">Head-tail adaptor protein</fullName>
    </submittedName>
</protein>
<dbReference type="EMBL" id="CP040736">
    <property type="protein sequence ID" value="QCX24032.1"/>
    <property type="molecule type" value="Genomic_DNA"/>
</dbReference>
<dbReference type="KEGG" id="lft:FG051_02455"/>
<dbReference type="Gene3D" id="2.40.10.270">
    <property type="entry name" value="Bacteriophage SPP1 head-tail adaptor protein"/>
    <property type="match status" value="1"/>
</dbReference>
<proteinExistence type="predicted"/>
<dbReference type="Pfam" id="PF05521">
    <property type="entry name" value="Phage_HCP"/>
    <property type="match status" value="1"/>
</dbReference>
<name>A0A5B7T109_9LACO</name>
<gene>
    <name evidence="2" type="ORF">FG051_02455</name>
</gene>
<evidence type="ECO:0000256" key="1">
    <source>
        <dbReference type="SAM" id="Coils"/>
    </source>
</evidence>
<evidence type="ECO:0000313" key="2">
    <source>
        <dbReference type="EMBL" id="QCX24032.1"/>
    </source>
</evidence>
<accession>A0A5B7T109</accession>
<feature type="coiled-coil region" evidence="1">
    <location>
        <begin position="43"/>
        <end position="70"/>
    </location>
</feature>
<reference evidence="2 3" key="1">
    <citation type="submission" date="2019-05" db="EMBL/GenBank/DDBJ databases">
        <title>Genome Sequence of Lactobacillus futsaii Y97, a Potential Probiotic Strain Isolated from the Futsai of Taiwan.</title>
        <authorList>
            <person name="Du X."/>
        </authorList>
    </citation>
    <scope>NUCLEOTIDE SEQUENCE [LARGE SCALE GENOMIC DNA]</scope>
    <source>
        <strain evidence="2 3">Y97</strain>
    </source>
</reference>